<name>A0A6S7FJD5_9BURK</name>
<dbReference type="EMBL" id="CADILH010000015">
    <property type="protein sequence ID" value="CAB3939596.1"/>
    <property type="molecule type" value="Genomic_DNA"/>
</dbReference>
<accession>A0A6S7FJD5</accession>
<keyword evidence="3" id="KW-1185">Reference proteome</keyword>
<reference evidence="2 3" key="1">
    <citation type="submission" date="2020-04" db="EMBL/GenBank/DDBJ databases">
        <authorList>
            <person name="De Canck E."/>
        </authorList>
    </citation>
    <scope>NUCLEOTIDE SEQUENCE [LARGE SCALE GENOMIC DNA]</scope>
    <source>
        <strain evidence="2 3">LMG 6000</strain>
    </source>
</reference>
<evidence type="ECO:0000313" key="3">
    <source>
        <dbReference type="Proteomes" id="UP000494183"/>
    </source>
</evidence>
<dbReference type="AlphaFoldDB" id="A0A6S7FJD5"/>
<organism evidence="2 3">
    <name type="scientific">Achromobacter insolitus</name>
    <dbReference type="NCBI Taxonomy" id="217204"/>
    <lineage>
        <taxon>Bacteria</taxon>
        <taxon>Pseudomonadati</taxon>
        <taxon>Pseudomonadota</taxon>
        <taxon>Betaproteobacteria</taxon>
        <taxon>Burkholderiales</taxon>
        <taxon>Alcaligenaceae</taxon>
        <taxon>Achromobacter</taxon>
    </lineage>
</organism>
<evidence type="ECO:0000256" key="1">
    <source>
        <dbReference type="SAM" id="MobiDB-lite"/>
    </source>
</evidence>
<dbReference type="RefSeq" id="WP_175202340.1">
    <property type="nucleotide sequence ID" value="NZ_CADILH010000015.1"/>
</dbReference>
<gene>
    <name evidence="2" type="ORF">LMG6000_06226</name>
</gene>
<proteinExistence type="predicted"/>
<feature type="region of interest" description="Disordered" evidence="1">
    <location>
        <begin position="1"/>
        <end position="50"/>
    </location>
</feature>
<protein>
    <submittedName>
        <fullName evidence="2">Uncharacterized protein</fullName>
    </submittedName>
</protein>
<sequence length="50" mass="5664">MDKPTNGDGEHKPVPPQKPKQPAEPTNPTEKAEGEHPRRMRWPADFPAKH</sequence>
<dbReference type="Proteomes" id="UP000494183">
    <property type="component" value="Unassembled WGS sequence"/>
</dbReference>
<feature type="compositionally biased region" description="Basic and acidic residues" evidence="1">
    <location>
        <begin position="1"/>
        <end position="13"/>
    </location>
</feature>
<evidence type="ECO:0000313" key="2">
    <source>
        <dbReference type="EMBL" id="CAB3939596.1"/>
    </source>
</evidence>